<dbReference type="InterPro" id="IPR013655">
    <property type="entry name" value="PAS_fold_3"/>
</dbReference>
<gene>
    <name evidence="10" type="ORF">KK083_11675</name>
</gene>
<dbReference type="Pfam" id="PF08448">
    <property type="entry name" value="PAS_4"/>
    <property type="match status" value="1"/>
</dbReference>
<dbReference type="Gene3D" id="3.30.450.20">
    <property type="entry name" value="PAS domain"/>
    <property type="match status" value="3"/>
</dbReference>
<dbReference type="InterPro" id="IPR000014">
    <property type="entry name" value="PAS"/>
</dbReference>
<feature type="domain" description="CHASE" evidence="9">
    <location>
        <begin position="99"/>
        <end position="184"/>
    </location>
</feature>
<evidence type="ECO:0000256" key="4">
    <source>
        <dbReference type="ARBA" id="ARBA00022777"/>
    </source>
</evidence>
<dbReference type="PANTHER" id="PTHR24421:SF59">
    <property type="entry name" value="OXYGEN SENSOR HISTIDINE KINASE NREB"/>
    <property type="match status" value="1"/>
</dbReference>
<evidence type="ECO:0000259" key="8">
    <source>
        <dbReference type="PROSITE" id="PS50112"/>
    </source>
</evidence>
<dbReference type="SMART" id="SM00086">
    <property type="entry name" value="PAC"/>
    <property type="match status" value="2"/>
</dbReference>
<dbReference type="InterPro" id="IPR035965">
    <property type="entry name" value="PAS-like_dom_sf"/>
</dbReference>
<dbReference type="EMBL" id="JAHESF010000009">
    <property type="protein sequence ID" value="MBT1697539.1"/>
    <property type="molecule type" value="Genomic_DNA"/>
</dbReference>
<dbReference type="InterPro" id="IPR036890">
    <property type="entry name" value="HATPase_C_sf"/>
</dbReference>
<dbReference type="CDD" id="cd00130">
    <property type="entry name" value="PAS"/>
    <property type="match status" value="2"/>
</dbReference>
<dbReference type="SUPFAM" id="SSF55785">
    <property type="entry name" value="PYP-like sensor domain (PAS domain)"/>
    <property type="match status" value="3"/>
</dbReference>
<evidence type="ECO:0000256" key="1">
    <source>
        <dbReference type="ARBA" id="ARBA00004370"/>
    </source>
</evidence>
<dbReference type="Pfam" id="PF07730">
    <property type="entry name" value="HisKA_3"/>
    <property type="match status" value="1"/>
</dbReference>
<evidence type="ECO:0000256" key="5">
    <source>
        <dbReference type="ARBA" id="ARBA00022989"/>
    </source>
</evidence>
<dbReference type="Gene3D" id="3.30.565.10">
    <property type="entry name" value="Histidine kinase-like ATPase, C-terminal domain"/>
    <property type="match status" value="1"/>
</dbReference>
<keyword evidence="11" id="KW-1185">Reference proteome</keyword>
<dbReference type="Pfam" id="PF02518">
    <property type="entry name" value="HATPase_c"/>
    <property type="match status" value="1"/>
</dbReference>
<dbReference type="Pfam" id="PF13426">
    <property type="entry name" value="PAS_9"/>
    <property type="match status" value="1"/>
</dbReference>
<evidence type="ECO:0000256" key="6">
    <source>
        <dbReference type="ARBA" id="ARBA00023012"/>
    </source>
</evidence>
<keyword evidence="2" id="KW-0808">Transferase</keyword>
<accession>A0AAP2GJ06</accession>
<dbReference type="InterPro" id="IPR011712">
    <property type="entry name" value="Sig_transdc_His_kin_sub3_dim/P"/>
</dbReference>
<dbReference type="CDD" id="cd16917">
    <property type="entry name" value="HATPase_UhpB-NarQ-NarX-like"/>
    <property type="match status" value="1"/>
</dbReference>
<evidence type="ECO:0000256" key="7">
    <source>
        <dbReference type="ARBA" id="ARBA00023136"/>
    </source>
</evidence>
<sequence>MRSRLVAFIVFIAVAALTQYVAYQRHLITLDNERAKVTREINTVKERLKTALSYSLSATQTLAFLVKEYGVPEDFDSVGKEIIGSNRNIDVLELTKGGVITHVYPRKGNEAALGYDILKDSLRNEEAYKALEKNALFFAGPFELKQGGMAVVGRLPIFRDRKFFGFSAVIIKLSTLLEAAGLKNTQDGDFHYQLSKINPATKKEEYFLASPLPVADKWNAASIEVPDGQWKLYVVARENGNIHFATASLSVLGLVLAITSGLFVLHLARQPEKLERLVEIKTHALAASEKYFRSLIEKSSDAIVLLDSAGKVIYQSHSTEQIIGYTLEESQAFNGADLIHPDDREADIAMFASLVQSPGAVVARTHRFKHKNGNYIWIEGTYSNLLNDDNVKAIVYNYHDITRRVEFEQKVDNVRKEKETALNRINDSVVSVDNAWRYTFLNDAALATHPLGRDTLGKTMLEAHPDLAGSSFWEKYQEAMRTRQTQELEDYYPPMQRWFMVKVYPSGSGLTIYYKDITDRKKAEQDVIMERNFSVSIINSLPGIFYMYDHEGKFIRWNNNFEIVSGYSAEEIRGMHPLDFFDRDEKRIVGDKIKTVFIDGDSDVTAHFFTKNKTRIPYYFNGRRVHFNGITYLIGMGIDITDRVKAERELYQRTEEIQELTAHLERIREEERTRMAREIHDELGQQLTGLKMDISWIIRKNKTEDKLVADKLSSMIALVDETMKTVRRISSELRPGILDDLGLIPALEWQTQEFEKRTGIKTLFHAAINDFNPERELSTNIFRVYQEALTNIARHAHASLVTTELEVVNGCVKLVVSDNGQGFDTDGVKKSSLGLVGMKERARMFKGELTINSKRSQGTVVMLKVPWVANPQKIAQ</sequence>
<evidence type="ECO:0000313" key="11">
    <source>
        <dbReference type="Proteomes" id="UP001319200"/>
    </source>
</evidence>
<dbReference type="SMART" id="SM00387">
    <property type="entry name" value="HATPase_c"/>
    <property type="match status" value="1"/>
</dbReference>
<dbReference type="Pfam" id="PF03924">
    <property type="entry name" value="CHASE"/>
    <property type="match status" value="1"/>
</dbReference>
<dbReference type="InterPro" id="IPR050482">
    <property type="entry name" value="Sensor_HK_TwoCompSys"/>
</dbReference>
<dbReference type="GO" id="GO:0016020">
    <property type="term" value="C:membrane"/>
    <property type="evidence" value="ECO:0007669"/>
    <property type="project" value="UniProtKB-SubCell"/>
</dbReference>
<dbReference type="PROSITE" id="PS50839">
    <property type="entry name" value="CHASE"/>
    <property type="match status" value="1"/>
</dbReference>
<keyword evidence="5" id="KW-1133">Transmembrane helix</keyword>
<dbReference type="PANTHER" id="PTHR24421">
    <property type="entry name" value="NITRATE/NITRITE SENSOR PROTEIN NARX-RELATED"/>
    <property type="match status" value="1"/>
</dbReference>
<keyword evidence="3" id="KW-0812">Transmembrane</keyword>
<dbReference type="AlphaFoldDB" id="A0AAP2GJ06"/>
<proteinExistence type="predicted"/>
<dbReference type="Gene3D" id="1.20.5.1930">
    <property type="match status" value="1"/>
</dbReference>
<dbReference type="Proteomes" id="UP001319200">
    <property type="component" value="Unassembled WGS sequence"/>
</dbReference>
<evidence type="ECO:0000256" key="2">
    <source>
        <dbReference type="ARBA" id="ARBA00022679"/>
    </source>
</evidence>
<dbReference type="GO" id="GO:0046983">
    <property type="term" value="F:protein dimerization activity"/>
    <property type="evidence" value="ECO:0007669"/>
    <property type="project" value="InterPro"/>
</dbReference>
<dbReference type="RefSeq" id="WP_254163409.1">
    <property type="nucleotide sequence ID" value="NZ_JAHESF010000009.1"/>
</dbReference>
<dbReference type="InterPro" id="IPR013656">
    <property type="entry name" value="PAS_4"/>
</dbReference>
<evidence type="ECO:0000256" key="3">
    <source>
        <dbReference type="ARBA" id="ARBA00022692"/>
    </source>
</evidence>
<dbReference type="GO" id="GO:0000155">
    <property type="term" value="F:phosphorelay sensor kinase activity"/>
    <property type="evidence" value="ECO:0007669"/>
    <property type="project" value="InterPro"/>
</dbReference>
<feature type="domain" description="PAS" evidence="8">
    <location>
        <begin position="530"/>
        <end position="600"/>
    </location>
</feature>
<dbReference type="Pfam" id="PF08447">
    <property type="entry name" value="PAS_3"/>
    <property type="match status" value="1"/>
</dbReference>
<dbReference type="SMART" id="SM01079">
    <property type="entry name" value="CHASE"/>
    <property type="match status" value="1"/>
</dbReference>
<dbReference type="InterPro" id="IPR001610">
    <property type="entry name" value="PAC"/>
</dbReference>
<organism evidence="10 11">
    <name type="scientific">Chryseosolibacter histidini</name>
    <dbReference type="NCBI Taxonomy" id="2782349"/>
    <lineage>
        <taxon>Bacteria</taxon>
        <taxon>Pseudomonadati</taxon>
        <taxon>Bacteroidota</taxon>
        <taxon>Cytophagia</taxon>
        <taxon>Cytophagales</taxon>
        <taxon>Chryseotaleaceae</taxon>
        <taxon>Chryseosolibacter</taxon>
    </lineage>
</organism>
<dbReference type="SMART" id="SM00091">
    <property type="entry name" value="PAS"/>
    <property type="match status" value="3"/>
</dbReference>
<dbReference type="NCBIfam" id="TIGR00229">
    <property type="entry name" value="sensory_box"/>
    <property type="match status" value="2"/>
</dbReference>
<protein>
    <submittedName>
        <fullName evidence="10">PAS domain S-box protein</fullName>
    </submittedName>
</protein>
<dbReference type="InterPro" id="IPR003594">
    <property type="entry name" value="HATPase_dom"/>
</dbReference>
<keyword evidence="4" id="KW-0418">Kinase</keyword>
<dbReference type="Gene3D" id="3.30.450.350">
    <property type="entry name" value="CHASE domain"/>
    <property type="match status" value="1"/>
</dbReference>
<keyword evidence="6" id="KW-0902">Two-component regulatory system</keyword>
<dbReference type="InterPro" id="IPR042240">
    <property type="entry name" value="CHASE_sf"/>
</dbReference>
<evidence type="ECO:0000313" key="10">
    <source>
        <dbReference type="EMBL" id="MBT1697539.1"/>
    </source>
</evidence>
<comment type="subcellular location">
    <subcellularLocation>
        <location evidence="1">Membrane</location>
    </subcellularLocation>
</comment>
<keyword evidence="7" id="KW-0472">Membrane</keyword>
<feature type="domain" description="PAS" evidence="8">
    <location>
        <begin position="288"/>
        <end position="358"/>
    </location>
</feature>
<name>A0AAP2GJ06_9BACT</name>
<reference evidence="10 11" key="1">
    <citation type="submission" date="2021-05" db="EMBL/GenBank/DDBJ databases">
        <title>A Polyphasic approach of four new species of the genus Ohtaekwangia: Ohtaekwangia histidinii sp. nov., Ohtaekwangia cretensis sp. nov., Ohtaekwangia indiensis sp. nov., Ohtaekwangia reichenbachii sp. nov. from diverse environment.</title>
        <authorList>
            <person name="Octaviana S."/>
        </authorList>
    </citation>
    <scope>NUCLEOTIDE SEQUENCE [LARGE SCALE GENOMIC DNA]</scope>
    <source>
        <strain evidence="10 11">PWU4</strain>
    </source>
</reference>
<comment type="caution">
    <text evidence="10">The sequence shown here is derived from an EMBL/GenBank/DDBJ whole genome shotgun (WGS) entry which is preliminary data.</text>
</comment>
<dbReference type="SUPFAM" id="SSF55874">
    <property type="entry name" value="ATPase domain of HSP90 chaperone/DNA topoisomerase II/histidine kinase"/>
    <property type="match status" value="1"/>
</dbReference>
<dbReference type="InterPro" id="IPR006189">
    <property type="entry name" value="CHASE_dom"/>
</dbReference>
<dbReference type="PROSITE" id="PS50112">
    <property type="entry name" value="PAS"/>
    <property type="match status" value="2"/>
</dbReference>
<evidence type="ECO:0000259" key="9">
    <source>
        <dbReference type="PROSITE" id="PS50839"/>
    </source>
</evidence>